<dbReference type="OrthoDB" id="9902445at2"/>
<proteinExistence type="predicted"/>
<dbReference type="Proteomes" id="UP000309488">
    <property type="component" value="Unassembled WGS sequence"/>
</dbReference>
<reference evidence="1 2" key="1">
    <citation type="submission" date="2019-04" db="EMBL/GenBank/DDBJ databases">
        <title>Pedobacter sp. RP-3-22 sp. nov., isolated from Arctic soil.</title>
        <authorList>
            <person name="Dahal R.H."/>
            <person name="Kim D.-U."/>
        </authorList>
    </citation>
    <scope>NUCLEOTIDE SEQUENCE [LARGE SCALE GENOMIC DNA]</scope>
    <source>
        <strain evidence="1 2">RP-3-22</strain>
    </source>
</reference>
<evidence type="ECO:0000313" key="1">
    <source>
        <dbReference type="EMBL" id="TKC12923.1"/>
    </source>
</evidence>
<dbReference type="AlphaFoldDB" id="A0A4U1CVP7"/>
<protein>
    <submittedName>
        <fullName evidence="1">Uncharacterized protein</fullName>
    </submittedName>
</protein>
<dbReference type="PROSITE" id="PS51257">
    <property type="entry name" value="PROKAR_LIPOPROTEIN"/>
    <property type="match status" value="1"/>
</dbReference>
<dbReference type="InterPro" id="IPR046219">
    <property type="entry name" value="DUF6252"/>
</dbReference>
<dbReference type="RefSeq" id="WP_136839046.1">
    <property type="nucleotide sequence ID" value="NZ_SWBR01000001.1"/>
</dbReference>
<name>A0A4U1CVP7_9SPHI</name>
<organism evidence="1 2">
    <name type="scientific">Pedobacter polaris</name>
    <dbReference type="NCBI Taxonomy" id="2571273"/>
    <lineage>
        <taxon>Bacteria</taxon>
        <taxon>Pseudomonadati</taxon>
        <taxon>Bacteroidota</taxon>
        <taxon>Sphingobacteriia</taxon>
        <taxon>Sphingobacteriales</taxon>
        <taxon>Sphingobacteriaceae</taxon>
        <taxon>Pedobacter</taxon>
    </lineage>
</organism>
<gene>
    <name evidence="1" type="ORF">FA048_04710</name>
</gene>
<dbReference type="Pfam" id="PF19765">
    <property type="entry name" value="DUF6252"/>
    <property type="match status" value="1"/>
</dbReference>
<evidence type="ECO:0000313" key="2">
    <source>
        <dbReference type="Proteomes" id="UP000309488"/>
    </source>
</evidence>
<sequence length="155" mass="15965">MKKITTILLVFTILTTVFISCKKDEETTVKAAGTASADLKVGSAASVAWVATTATATKAGTSYTITAINSTGTLVIKLDNVTAAGTYTFTTANRNATFTTGSKTYGTLNNGGGNTIITAISADKIEGTFFCEMFDGTATSAVYCNLGNGKFSASF</sequence>
<keyword evidence="2" id="KW-1185">Reference proteome</keyword>
<comment type="caution">
    <text evidence="1">The sequence shown here is derived from an EMBL/GenBank/DDBJ whole genome shotgun (WGS) entry which is preliminary data.</text>
</comment>
<accession>A0A4U1CVP7</accession>
<dbReference type="EMBL" id="SWBR01000001">
    <property type="protein sequence ID" value="TKC12923.1"/>
    <property type="molecule type" value="Genomic_DNA"/>
</dbReference>